<dbReference type="InterPro" id="IPR036871">
    <property type="entry name" value="PX_dom_sf"/>
</dbReference>
<evidence type="ECO:0000259" key="1">
    <source>
        <dbReference type="PROSITE" id="PS50195"/>
    </source>
</evidence>
<name>A0AB34K718_PRYPA</name>
<dbReference type="AlphaFoldDB" id="A0AB34K718"/>
<protein>
    <recommendedName>
        <fullName evidence="1">PX domain-containing protein</fullName>
    </recommendedName>
</protein>
<evidence type="ECO:0000313" key="3">
    <source>
        <dbReference type="Proteomes" id="UP001515480"/>
    </source>
</evidence>
<organism evidence="2 3">
    <name type="scientific">Prymnesium parvum</name>
    <name type="common">Toxic golden alga</name>
    <dbReference type="NCBI Taxonomy" id="97485"/>
    <lineage>
        <taxon>Eukaryota</taxon>
        <taxon>Haptista</taxon>
        <taxon>Haptophyta</taxon>
        <taxon>Prymnesiophyceae</taxon>
        <taxon>Prymnesiales</taxon>
        <taxon>Prymnesiaceae</taxon>
        <taxon>Prymnesium</taxon>
    </lineage>
</organism>
<feature type="domain" description="PX" evidence="1">
    <location>
        <begin position="52"/>
        <end position="167"/>
    </location>
</feature>
<accession>A0AB34K718</accession>
<dbReference type="InterPro" id="IPR001683">
    <property type="entry name" value="PX_dom"/>
</dbReference>
<comment type="caution">
    <text evidence="2">The sequence shown here is derived from an EMBL/GenBank/DDBJ whole genome shotgun (WGS) entry which is preliminary data.</text>
</comment>
<sequence>MTYASSEPTHEGELAPKGHMTSWIRRISVSSRSRETSIISERSSLVADEKPRGPPSLLSAQISSVIDRGSHREYAITVQKGSPHADDSSRLVGKATHRYNDFRELHAQLKYLDVPFTAPRRWSADTQSIQRERIKALTKYLNDVLMCVGTALPAELIEFLGIDEAQLVDLSAAYFPAPEEDMVKTETQPETQPEAEAVAQAVTQAETQAETQADARVSAESMLVAAALVDDTIVHAIEGAEEQRAIVAAREAAVADQGDHAQPQQNAVSPFTAIFSSVLKVLGCMPGCIPNEV</sequence>
<dbReference type="GO" id="GO:0035091">
    <property type="term" value="F:phosphatidylinositol binding"/>
    <property type="evidence" value="ECO:0007669"/>
    <property type="project" value="InterPro"/>
</dbReference>
<gene>
    <name evidence="2" type="ORF">AB1Y20_000838</name>
</gene>
<dbReference type="Proteomes" id="UP001515480">
    <property type="component" value="Unassembled WGS sequence"/>
</dbReference>
<keyword evidence="3" id="KW-1185">Reference proteome</keyword>
<dbReference type="Gene3D" id="3.30.1520.10">
    <property type="entry name" value="Phox-like domain"/>
    <property type="match status" value="1"/>
</dbReference>
<reference evidence="2 3" key="1">
    <citation type="journal article" date="2024" name="Science">
        <title>Giant polyketide synthase enzymes in the biosynthesis of giant marine polyether toxins.</title>
        <authorList>
            <person name="Fallon T.R."/>
            <person name="Shende V.V."/>
            <person name="Wierzbicki I.H."/>
            <person name="Pendleton A.L."/>
            <person name="Watervoot N.F."/>
            <person name="Auber R.P."/>
            <person name="Gonzalez D.J."/>
            <person name="Wisecaver J.H."/>
            <person name="Moore B.S."/>
        </authorList>
    </citation>
    <scope>NUCLEOTIDE SEQUENCE [LARGE SCALE GENOMIC DNA]</scope>
    <source>
        <strain evidence="2 3">12B1</strain>
    </source>
</reference>
<dbReference type="EMBL" id="JBGBPQ010000001">
    <property type="protein sequence ID" value="KAL1529910.1"/>
    <property type="molecule type" value="Genomic_DNA"/>
</dbReference>
<dbReference type="SUPFAM" id="SSF64268">
    <property type="entry name" value="PX domain"/>
    <property type="match status" value="1"/>
</dbReference>
<dbReference type="PROSITE" id="PS50195">
    <property type="entry name" value="PX"/>
    <property type="match status" value="1"/>
</dbReference>
<proteinExistence type="predicted"/>
<evidence type="ECO:0000313" key="2">
    <source>
        <dbReference type="EMBL" id="KAL1529910.1"/>
    </source>
</evidence>